<gene>
    <name evidence="2" type="ORF">PVAP13_5NG397862</name>
</gene>
<evidence type="ECO:0000313" key="3">
    <source>
        <dbReference type="Proteomes" id="UP000823388"/>
    </source>
</evidence>
<accession>A0A8T0RSN7</accession>
<proteinExistence type="predicted"/>
<feature type="compositionally biased region" description="Low complexity" evidence="1">
    <location>
        <begin position="51"/>
        <end position="61"/>
    </location>
</feature>
<name>A0A8T0RSN7_PANVG</name>
<organism evidence="2 3">
    <name type="scientific">Panicum virgatum</name>
    <name type="common">Blackwell switchgrass</name>
    <dbReference type="NCBI Taxonomy" id="38727"/>
    <lineage>
        <taxon>Eukaryota</taxon>
        <taxon>Viridiplantae</taxon>
        <taxon>Streptophyta</taxon>
        <taxon>Embryophyta</taxon>
        <taxon>Tracheophyta</taxon>
        <taxon>Spermatophyta</taxon>
        <taxon>Magnoliopsida</taxon>
        <taxon>Liliopsida</taxon>
        <taxon>Poales</taxon>
        <taxon>Poaceae</taxon>
        <taxon>PACMAD clade</taxon>
        <taxon>Panicoideae</taxon>
        <taxon>Panicodae</taxon>
        <taxon>Paniceae</taxon>
        <taxon>Panicinae</taxon>
        <taxon>Panicum</taxon>
        <taxon>Panicum sect. Hiantes</taxon>
    </lineage>
</organism>
<dbReference type="EMBL" id="CM029046">
    <property type="protein sequence ID" value="KAG2589027.1"/>
    <property type="molecule type" value="Genomic_DNA"/>
</dbReference>
<reference evidence="2" key="1">
    <citation type="submission" date="2020-05" db="EMBL/GenBank/DDBJ databases">
        <title>WGS assembly of Panicum virgatum.</title>
        <authorList>
            <person name="Lovell J.T."/>
            <person name="Jenkins J."/>
            <person name="Shu S."/>
            <person name="Juenger T.E."/>
            <person name="Schmutz J."/>
        </authorList>
    </citation>
    <scope>NUCLEOTIDE SEQUENCE</scope>
    <source>
        <strain evidence="2">AP13</strain>
    </source>
</reference>
<dbReference type="AlphaFoldDB" id="A0A8T0RSN7"/>
<feature type="compositionally biased region" description="Polar residues" evidence="1">
    <location>
        <begin position="26"/>
        <end position="43"/>
    </location>
</feature>
<sequence>MWHTLITCIAEPKSDSRKPAHAATGSARSRNTSGSAPNDTPTPQIAPLPPLTNTNPNSTASFIHRQTPPATIPARTHSQLQISSHPHPWLYHPLLLHSLRSVLRFYTLHNFSIDFRYWQVSTTVDTVPLAGAPPLLRCGGYRSWRTGSPPA</sequence>
<keyword evidence="3" id="KW-1185">Reference proteome</keyword>
<comment type="caution">
    <text evidence="2">The sequence shown here is derived from an EMBL/GenBank/DDBJ whole genome shotgun (WGS) entry which is preliminary data.</text>
</comment>
<dbReference type="Proteomes" id="UP000823388">
    <property type="component" value="Chromosome 5N"/>
</dbReference>
<feature type="region of interest" description="Disordered" evidence="1">
    <location>
        <begin position="13"/>
        <end position="76"/>
    </location>
</feature>
<protein>
    <submittedName>
        <fullName evidence="2">Uncharacterized protein</fullName>
    </submittedName>
</protein>
<evidence type="ECO:0000313" key="2">
    <source>
        <dbReference type="EMBL" id="KAG2589027.1"/>
    </source>
</evidence>
<evidence type="ECO:0000256" key="1">
    <source>
        <dbReference type="SAM" id="MobiDB-lite"/>
    </source>
</evidence>